<gene>
    <name evidence="2" type="ORF">ACAOBT_LOCUS20944</name>
</gene>
<name>A0A9P0PN88_ACAOB</name>
<accession>A0A9P0PN88</accession>
<dbReference type="EMBL" id="CAKOFQ010007148">
    <property type="protein sequence ID" value="CAH1992563.1"/>
    <property type="molecule type" value="Genomic_DNA"/>
</dbReference>
<sequence length="72" mass="8317">MLTYNLFMKITVESSQNDFMFLWVVYSIGLLLFSFITIFGSFRVWYSIICFCSNCPNQSLKEKIAIDGPNGL</sequence>
<dbReference type="OrthoDB" id="6782844at2759"/>
<feature type="transmembrane region" description="Helical" evidence="1">
    <location>
        <begin position="21"/>
        <end position="46"/>
    </location>
</feature>
<keyword evidence="1" id="KW-1133">Transmembrane helix</keyword>
<dbReference type="Proteomes" id="UP001152888">
    <property type="component" value="Unassembled WGS sequence"/>
</dbReference>
<evidence type="ECO:0000313" key="2">
    <source>
        <dbReference type="EMBL" id="CAH1992563.1"/>
    </source>
</evidence>
<comment type="caution">
    <text evidence="2">The sequence shown here is derived from an EMBL/GenBank/DDBJ whole genome shotgun (WGS) entry which is preliminary data.</text>
</comment>
<dbReference type="AlphaFoldDB" id="A0A9P0PN88"/>
<keyword evidence="3" id="KW-1185">Reference proteome</keyword>
<reference evidence="2" key="1">
    <citation type="submission" date="2022-03" db="EMBL/GenBank/DDBJ databases">
        <authorList>
            <person name="Sayadi A."/>
        </authorList>
    </citation>
    <scope>NUCLEOTIDE SEQUENCE</scope>
</reference>
<proteinExistence type="predicted"/>
<keyword evidence="1" id="KW-0472">Membrane</keyword>
<protein>
    <submittedName>
        <fullName evidence="2">Uncharacterized protein</fullName>
    </submittedName>
</protein>
<evidence type="ECO:0000313" key="3">
    <source>
        <dbReference type="Proteomes" id="UP001152888"/>
    </source>
</evidence>
<evidence type="ECO:0000256" key="1">
    <source>
        <dbReference type="SAM" id="Phobius"/>
    </source>
</evidence>
<organism evidence="2 3">
    <name type="scientific">Acanthoscelides obtectus</name>
    <name type="common">Bean weevil</name>
    <name type="synonym">Bruchus obtectus</name>
    <dbReference type="NCBI Taxonomy" id="200917"/>
    <lineage>
        <taxon>Eukaryota</taxon>
        <taxon>Metazoa</taxon>
        <taxon>Ecdysozoa</taxon>
        <taxon>Arthropoda</taxon>
        <taxon>Hexapoda</taxon>
        <taxon>Insecta</taxon>
        <taxon>Pterygota</taxon>
        <taxon>Neoptera</taxon>
        <taxon>Endopterygota</taxon>
        <taxon>Coleoptera</taxon>
        <taxon>Polyphaga</taxon>
        <taxon>Cucujiformia</taxon>
        <taxon>Chrysomeloidea</taxon>
        <taxon>Chrysomelidae</taxon>
        <taxon>Bruchinae</taxon>
        <taxon>Bruchini</taxon>
        <taxon>Acanthoscelides</taxon>
    </lineage>
</organism>
<keyword evidence="1" id="KW-0812">Transmembrane</keyword>